<gene>
    <name evidence="7" type="ORF">SAMN04488023_10927</name>
</gene>
<dbReference type="GO" id="GO:0003684">
    <property type="term" value="F:damaged DNA binding"/>
    <property type="evidence" value="ECO:0007669"/>
    <property type="project" value="InterPro"/>
</dbReference>
<organism evidence="7 8">
    <name type="scientific">Pedobacter rhizosphaerae</name>
    <dbReference type="NCBI Taxonomy" id="390241"/>
    <lineage>
        <taxon>Bacteria</taxon>
        <taxon>Pseudomonadati</taxon>
        <taxon>Bacteroidota</taxon>
        <taxon>Sphingobacteriia</taxon>
        <taxon>Sphingobacteriales</taxon>
        <taxon>Sphingobacteriaceae</taxon>
        <taxon>Pedobacter</taxon>
    </lineage>
</organism>
<protein>
    <submittedName>
        <fullName evidence="7">DNA polymerase V</fullName>
    </submittedName>
</protein>
<evidence type="ECO:0000313" key="8">
    <source>
        <dbReference type="Proteomes" id="UP000199572"/>
    </source>
</evidence>
<dbReference type="PROSITE" id="PS50173">
    <property type="entry name" value="UMUC"/>
    <property type="match status" value="1"/>
</dbReference>
<evidence type="ECO:0000256" key="4">
    <source>
        <dbReference type="ARBA" id="ARBA00023204"/>
    </source>
</evidence>
<accession>A0A1H9P4A8</accession>
<dbReference type="Proteomes" id="UP000199572">
    <property type="component" value="Unassembled WGS sequence"/>
</dbReference>
<dbReference type="GO" id="GO:0042276">
    <property type="term" value="P:error-prone translesion synthesis"/>
    <property type="evidence" value="ECO:0007669"/>
    <property type="project" value="TreeGrafter"/>
</dbReference>
<dbReference type="InterPro" id="IPR025188">
    <property type="entry name" value="DUF4113"/>
</dbReference>
<evidence type="ECO:0000313" key="7">
    <source>
        <dbReference type="EMBL" id="SER43012.1"/>
    </source>
</evidence>
<dbReference type="Pfam" id="PF00817">
    <property type="entry name" value="IMS"/>
    <property type="match status" value="1"/>
</dbReference>
<evidence type="ECO:0000256" key="5">
    <source>
        <dbReference type="ARBA" id="ARBA00023236"/>
    </source>
</evidence>
<dbReference type="Pfam" id="PF11799">
    <property type="entry name" value="IMS_C"/>
    <property type="match status" value="1"/>
</dbReference>
<dbReference type="RefSeq" id="WP_090883708.1">
    <property type="nucleotide sequence ID" value="NZ_FOGG01000009.1"/>
</dbReference>
<dbReference type="GO" id="GO:0009432">
    <property type="term" value="P:SOS response"/>
    <property type="evidence" value="ECO:0007669"/>
    <property type="project" value="UniProtKB-KW"/>
</dbReference>
<feature type="domain" description="UmuC" evidence="6">
    <location>
        <begin position="2"/>
        <end position="181"/>
    </location>
</feature>
<reference evidence="7 8" key="1">
    <citation type="submission" date="2016-10" db="EMBL/GenBank/DDBJ databases">
        <authorList>
            <person name="de Groot N.N."/>
        </authorList>
    </citation>
    <scope>NUCLEOTIDE SEQUENCE [LARGE SCALE GENOMIC DNA]</scope>
    <source>
        <strain evidence="7 8">DSM 18610</strain>
    </source>
</reference>
<dbReference type="CDD" id="cd01700">
    <property type="entry name" value="PolY_Pol_V_umuC"/>
    <property type="match status" value="1"/>
</dbReference>
<dbReference type="Gene3D" id="3.30.70.270">
    <property type="match status" value="1"/>
</dbReference>
<keyword evidence="3" id="KW-0741">SOS mutagenesis</keyword>
<dbReference type="InterPro" id="IPR017961">
    <property type="entry name" value="DNA_pol_Y-fam_little_finger"/>
</dbReference>
<keyword evidence="5" id="KW-0742">SOS response</keyword>
<comment type="similarity">
    <text evidence="1">Belongs to the DNA polymerase type-Y family.</text>
</comment>
<dbReference type="STRING" id="390241.SAMN04488023_10927"/>
<sequence length="414" mass="46629">MFALADCNNFYASCHRLFEPQYNGVPVIVLSNNDGCVIARSNEAKACGIAMGAPFFKIRADIKKHNIAVFSSHYTLYGDISARVMTNLARFTPEVEVYSIDECFLGLNGFDNLQDYGIEIRETVIYNTGIPISIGIAPTKVLAKVANKTSKKHNGVMVLETEQQITDALADYPVEDLWGVGRQFAHKLIKDGIETAAQFRSLPIDWVQKYMTIVGVRMWYELWGKSCLPLKTVLDPKKGMCTSRAFGKLTGDYNQLIEATANYAARLASKLRSNKLCATVLSVRLLTNKFIAEELQVYPAITIPLEHPINNTVELIKVAVWGLKKVYLRGYMYQKVEVNATGLIPESEVQLNIFTDFKGVKYDKVSKVLDKLNLHYGAGTLRMAGEGKNQKWSMKREFLRPHYTTNWNDIIKVK</sequence>
<dbReference type="SUPFAM" id="SSF56672">
    <property type="entry name" value="DNA/RNA polymerases"/>
    <property type="match status" value="1"/>
</dbReference>
<evidence type="ECO:0000256" key="1">
    <source>
        <dbReference type="ARBA" id="ARBA00010945"/>
    </source>
</evidence>
<dbReference type="InterPro" id="IPR001126">
    <property type="entry name" value="UmuC"/>
</dbReference>
<dbReference type="PANTHER" id="PTHR11076">
    <property type="entry name" value="DNA REPAIR POLYMERASE UMUC / TRANSFERASE FAMILY MEMBER"/>
    <property type="match status" value="1"/>
</dbReference>
<dbReference type="GO" id="GO:0005829">
    <property type="term" value="C:cytosol"/>
    <property type="evidence" value="ECO:0007669"/>
    <property type="project" value="TreeGrafter"/>
</dbReference>
<dbReference type="PANTHER" id="PTHR11076:SF34">
    <property type="entry name" value="PROTEIN UMUC"/>
    <property type="match status" value="1"/>
</dbReference>
<keyword evidence="4" id="KW-0234">DNA repair</keyword>
<proteinExistence type="inferred from homology"/>
<dbReference type="Pfam" id="PF13438">
    <property type="entry name" value="DUF4113"/>
    <property type="match status" value="1"/>
</dbReference>
<keyword evidence="8" id="KW-1185">Reference proteome</keyword>
<evidence type="ECO:0000256" key="3">
    <source>
        <dbReference type="ARBA" id="ARBA00023199"/>
    </source>
</evidence>
<evidence type="ECO:0000259" key="6">
    <source>
        <dbReference type="PROSITE" id="PS50173"/>
    </source>
</evidence>
<dbReference type="InterPro" id="IPR050116">
    <property type="entry name" value="DNA_polymerase-Y"/>
</dbReference>
<dbReference type="AlphaFoldDB" id="A0A1H9P4A8"/>
<dbReference type="GO" id="GO:0003887">
    <property type="term" value="F:DNA-directed DNA polymerase activity"/>
    <property type="evidence" value="ECO:0007669"/>
    <property type="project" value="TreeGrafter"/>
</dbReference>
<evidence type="ECO:0000256" key="2">
    <source>
        <dbReference type="ARBA" id="ARBA00022763"/>
    </source>
</evidence>
<keyword evidence="2" id="KW-0227">DNA damage</keyword>
<dbReference type="InterPro" id="IPR043502">
    <property type="entry name" value="DNA/RNA_pol_sf"/>
</dbReference>
<dbReference type="EMBL" id="FOGG01000009">
    <property type="protein sequence ID" value="SER43012.1"/>
    <property type="molecule type" value="Genomic_DNA"/>
</dbReference>
<dbReference type="GO" id="GO:0006281">
    <property type="term" value="P:DNA repair"/>
    <property type="evidence" value="ECO:0007669"/>
    <property type="project" value="UniProtKB-KW"/>
</dbReference>
<dbReference type="Gene3D" id="3.40.1170.60">
    <property type="match status" value="1"/>
</dbReference>
<dbReference type="InterPro" id="IPR043128">
    <property type="entry name" value="Rev_trsase/Diguanyl_cyclase"/>
</dbReference>
<name>A0A1H9P4A8_9SPHI</name>
<dbReference type="OrthoDB" id="9808813at2"/>
<dbReference type="Gene3D" id="1.10.150.20">
    <property type="entry name" value="5' to 3' exonuclease, C-terminal subdomain"/>
    <property type="match status" value="1"/>
</dbReference>